<dbReference type="SUPFAM" id="SSF49785">
    <property type="entry name" value="Galactose-binding domain-like"/>
    <property type="match status" value="1"/>
</dbReference>
<accession>A0A6B2M5F9</accession>
<proteinExistence type="predicted"/>
<dbReference type="RefSeq" id="WP_163966946.1">
    <property type="nucleotide sequence ID" value="NZ_JAAGNX010000003.1"/>
</dbReference>
<dbReference type="EMBL" id="JAAGNX010000003">
    <property type="protein sequence ID" value="NDV63409.1"/>
    <property type="molecule type" value="Genomic_DNA"/>
</dbReference>
<name>A0A6B2M5F9_9BACT</name>
<sequence length="201" mass="21780">MKKSIVITKTINALRNLLLLGSIAMAGTVGATDFPPILDAFEDAGSTSVETPRFVITDAELGGNSTATQVYQDGVMRMEGTIEPARGQPGFVSFVMLLGPQGQPQDLSGYEGIEMRIRLLKGTLNVLAASSEIQNFDFHAKTITRSKEFQVVRIPFKSLKRVWSEPTALNLQTITSINLVASGMQAGGFVFEIDSVGFYKD</sequence>
<keyword evidence="1" id="KW-0732">Signal</keyword>
<reference evidence="3 4" key="1">
    <citation type="submission" date="2020-02" db="EMBL/GenBank/DDBJ databases">
        <title>Albibacoteraceae fam. nov., the first described family within the subdivision 4 Verrucomicrobia.</title>
        <authorList>
            <person name="Xi F."/>
        </authorList>
    </citation>
    <scope>NUCLEOTIDE SEQUENCE [LARGE SCALE GENOMIC DNA]</scope>
    <source>
        <strain evidence="3 4">CK1056</strain>
    </source>
</reference>
<dbReference type="Gene3D" id="2.60.120.430">
    <property type="entry name" value="Galactose-binding lectin"/>
    <property type="match status" value="1"/>
</dbReference>
<dbReference type="InterPro" id="IPR013857">
    <property type="entry name" value="NADH-UbQ_OxRdtase-assoc_prot30"/>
</dbReference>
<dbReference type="Pfam" id="PF08547">
    <property type="entry name" value="CIA30"/>
    <property type="match status" value="1"/>
</dbReference>
<evidence type="ECO:0000313" key="3">
    <source>
        <dbReference type="EMBL" id="NDV63409.1"/>
    </source>
</evidence>
<evidence type="ECO:0000313" key="4">
    <source>
        <dbReference type="Proteomes" id="UP000478417"/>
    </source>
</evidence>
<feature type="chain" id="PRO_5025554605" description="NADH:ubiquinone oxidoreductase intermediate-associated protein 30 domain-containing protein" evidence="1">
    <location>
        <begin position="32"/>
        <end position="201"/>
    </location>
</feature>
<dbReference type="InterPro" id="IPR008979">
    <property type="entry name" value="Galactose-bd-like_sf"/>
</dbReference>
<keyword evidence="4" id="KW-1185">Reference proteome</keyword>
<organism evidence="3 4">
    <name type="scientific">Oceanipulchritudo coccoides</name>
    <dbReference type="NCBI Taxonomy" id="2706888"/>
    <lineage>
        <taxon>Bacteria</taxon>
        <taxon>Pseudomonadati</taxon>
        <taxon>Verrucomicrobiota</taxon>
        <taxon>Opitutia</taxon>
        <taxon>Puniceicoccales</taxon>
        <taxon>Oceanipulchritudinaceae</taxon>
        <taxon>Oceanipulchritudo</taxon>
    </lineage>
</organism>
<feature type="domain" description="NADH:ubiquinone oxidoreductase intermediate-associated protein 30" evidence="2">
    <location>
        <begin position="55"/>
        <end position="193"/>
    </location>
</feature>
<dbReference type="Proteomes" id="UP000478417">
    <property type="component" value="Unassembled WGS sequence"/>
</dbReference>
<dbReference type="AlphaFoldDB" id="A0A6B2M5F9"/>
<evidence type="ECO:0000259" key="2">
    <source>
        <dbReference type="Pfam" id="PF08547"/>
    </source>
</evidence>
<comment type="caution">
    <text evidence="3">The sequence shown here is derived from an EMBL/GenBank/DDBJ whole genome shotgun (WGS) entry which is preliminary data.</text>
</comment>
<evidence type="ECO:0000256" key="1">
    <source>
        <dbReference type="SAM" id="SignalP"/>
    </source>
</evidence>
<gene>
    <name evidence="3" type="ORF">G0Q06_13165</name>
</gene>
<protein>
    <recommendedName>
        <fullName evidence="2">NADH:ubiquinone oxidoreductase intermediate-associated protein 30 domain-containing protein</fullName>
    </recommendedName>
</protein>
<feature type="signal peptide" evidence="1">
    <location>
        <begin position="1"/>
        <end position="31"/>
    </location>
</feature>